<evidence type="ECO:0000313" key="2">
    <source>
        <dbReference type="EMBL" id="ODM19923.1"/>
    </source>
</evidence>
<dbReference type="Gene3D" id="1.25.40.10">
    <property type="entry name" value="Tetratricopeptide repeat domain"/>
    <property type="match status" value="1"/>
</dbReference>
<dbReference type="EMBL" id="JXNT01000004">
    <property type="protein sequence ID" value="ODM19923.1"/>
    <property type="molecule type" value="Genomic_DNA"/>
</dbReference>
<protein>
    <submittedName>
        <fullName evidence="2">Uncharacterized protein</fullName>
    </submittedName>
</protein>
<dbReference type="InterPro" id="IPR011990">
    <property type="entry name" value="TPR-like_helical_dom_sf"/>
</dbReference>
<sequence length="502" mass="55369">MPKPKSFLKEPKLKKKAAQQVPVTADEFLAVGVEQEEAGEKWRAGDAAKSLRFFMRAITTYDQGLGKHPTSFDLAYNKARVQYEITQHPKLAAQLQAPLLQALQVALQSHKDALTLDQENADVLFNTGQVLTSLAEIVSDIKHPSDQQLTQAVQCLQEALELFQRCFAVQELRFTETQEEIKQMESGDTQVPDVQQQPEPEPQPQPDANDDAAEDAPEQWAAVVEPVTKDSLVDTAVAQLEALTTLCNLLTFNPGDGLPWVEEYSSDLVQNKMPAYVDGSSREYEATMARAKFICALTEVIYRSGRVEVETYHQEITRVFGPELNLSADPEGLCSKADAHMSFNTAVADLPPTHDPDAFKKSLVLRWKSLSTALDSLTAASKLPDADNLPKIHIARGDVEMNRWRLGMAPWEYGMAQQNGSLLLRNAQAYYRGAAALARRDGAAEETRDGTCKEAFAAGLEGQKNKLMQLRRAAPKELVAVAEDMVDDGLASPMELEALLSS</sequence>
<dbReference type="SUPFAM" id="SSF48452">
    <property type="entry name" value="TPR-like"/>
    <property type="match status" value="1"/>
</dbReference>
<dbReference type="Proteomes" id="UP000094569">
    <property type="component" value="Unassembled WGS sequence"/>
</dbReference>
<organism evidence="2 3">
    <name type="scientific">Aspergillus cristatus</name>
    <name type="common">Chinese Fuzhuan brick tea-fermentation fungus</name>
    <name type="synonym">Eurotium cristatum</name>
    <dbReference type="NCBI Taxonomy" id="573508"/>
    <lineage>
        <taxon>Eukaryota</taxon>
        <taxon>Fungi</taxon>
        <taxon>Dikarya</taxon>
        <taxon>Ascomycota</taxon>
        <taxon>Pezizomycotina</taxon>
        <taxon>Eurotiomycetes</taxon>
        <taxon>Eurotiomycetidae</taxon>
        <taxon>Eurotiales</taxon>
        <taxon>Aspergillaceae</taxon>
        <taxon>Aspergillus</taxon>
        <taxon>Aspergillus subgen. Aspergillus</taxon>
    </lineage>
</organism>
<proteinExistence type="predicted"/>
<dbReference type="OrthoDB" id="5328412at2759"/>
<gene>
    <name evidence="2" type="ORF">SI65_04909</name>
</gene>
<evidence type="ECO:0000256" key="1">
    <source>
        <dbReference type="SAM" id="MobiDB-lite"/>
    </source>
</evidence>
<comment type="caution">
    <text evidence="2">The sequence shown here is derived from an EMBL/GenBank/DDBJ whole genome shotgun (WGS) entry which is preliminary data.</text>
</comment>
<keyword evidence="3" id="KW-1185">Reference proteome</keyword>
<dbReference type="AlphaFoldDB" id="A0A1E3BG30"/>
<accession>A0A1E3BG30</accession>
<reference evidence="2 3" key="1">
    <citation type="journal article" date="2016" name="BMC Genomics">
        <title>Comparative genomic and transcriptomic analyses of the Fuzhuan brick tea-fermentation fungus Aspergillus cristatus.</title>
        <authorList>
            <person name="Ge Y."/>
            <person name="Wang Y."/>
            <person name="Liu Y."/>
            <person name="Tan Y."/>
            <person name="Ren X."/>
            <person name="Zhang X."/>
            <person name="Hyde K.D."/>
            <person name="Liu Y."/>
            <person name="Liu Z."/>
        </authorList>
    </citation>
    <scope>NUCLEOTIDE SEQUENCE [LARGE SCALE GENOMIC DNA]</scope>
    <source>
        <strain evidence="2 3">GZAAS20.1005</strain>
    </source>
</reference>
<name>A0A1E3BG30_ASPCR</name>
<feature type="compositionally biased region" description="Acidic residues" evidence="1">
    <location>
        <begin position="208"/>
        <end position="217"/>
    </location>
</feature>
<evidence type="ECO:0000313" key="3">
    <source>
        <dbReference type="Proteomes" id="UP000094569"/>
    </source>
</evidence>
<dbReference type="VEuPathDB" id="FungiDB:SI65_04909"/>
<feature type="region of interest" description="Disordered" evidence="1">
    <location>
        <begin position="179"/>
        <end position="217"/>
    </location>
</feature>